<evidence type="ECO:0000313" key="3">
    <source>
        <dbReference type="Proteomes" id="UP000019471"/>
    </source>
</evidence>
<dbReference type="Proteomes" id="UP000019471">
    <property type="component" value="Unassembled WGS sequence"/>
</dbReference>
<organism evidence="2 3">
    <name type="scientific">Cladophialophora psammophila CBS 110553</name>
    <dbReference type="NCBI Taxonomy" id="1182543"/>
    <lineage>
        <taxon>Eukaryota</taxon>
        <taxon>Fungi</taxon>
        <taxon>Dikarya</taxon>
        <taxon>Ascomycota</taxon>
        <taxon>Pezizomycotina</taxon>
        <taxon>Eurotiomycetes</taxon>
        <taxon>Chaetothyriomycetidae</taxon>
        <taxon>Chaetothyriales</taxon>
        <taxon>Herpotrichiellaceae</taxon>
        <taxon>Cladophialophora</taxon>
    </lineage>
</organism>
<reference evidence="2 3" key="1">
    <citation type="submission" date="2013-03" db="EMBL/GenBank/DDBJ databases">
        <title>The Genome Sequence of Cladophialophora psammophila CBS 110553.</title>
        <authorList>
            <consortium name="The Broad Institute Genomics Platform"/>
            <person name="Cuomo C."/>
            <person name="de Hoog S."/>
            <person name="Gorbushina A."/>
            <person name="Walker B."/>
            <person name="Young S.K."/>
            <person name="Zeng Q."/>
            <person name="Gargeya S."/>
            <person name="Fitzgerald M."/>
            <person name="Haas B."/>
            <person name="Abouelleil A."/>
            <person name="Allen A.W."/>
            <person name="Alvarado L."/>
            <person name="Arachchi H.M."/>
            <person name="Berlin A.M."/>
            <person name="Chapman S.B."/>
            <person name="Gainer-Dewar J."/>
            <person name="Goldberg J."/>
            <person name="Griggs A."/>
            <person name="Gujja S."/>
            <person name="Hansen M."/>
            <person name="Howarth C."/>
            <person name="Imamovic A."/>
            <person name="Ireland A."/>
            <person name="Larimer J."/>
            <person name="McCowan C."/>
            <person name="Murphy C."/>
            <person name="Pearson M."/>
            <person name="Poon T.W."/>
            <person name="Priest M."/>
            <person name="Roberts A."/>
            <person name="Saif S."/>
            <person name="Shea T."/>
            <person name="Sisk P."/>
            <person name="Sykes S."/>
            <person name="Wortman J."/>
            <person name="Nusbaum C."/>
            <person name="Birren B."/>
        </authorList>
    </citation>
    <scope>NUCLEOTIDE SEQUENCE [LARGE SCALE GENOMIC DNA]</scope>
    <source>
        <strain evidence="2 3">CBS 110553</strain>
    </source>
</reference>
<sequence length="139" mass="15746">MADRRSSDKQRRGPNHAGSPINCPSGCKLLHELGDDLNLASCECADGYYDRDRQRFYSGSDVRDGKSPETRDQYRKRVAGTNADPRVNGQGDYFLPRDGIRYDVLEDLKGALFGKDTQIWEHELVGLRPFLLYDADSFV</sequence>
<accession>W9XG24</accession>
<comment type="caution">
    <text evidence="2">The sequence shown here is derived from an EMBL/GenBank/DDBJ whole genome shotgun (WGS) entry which is preliminary data.</text>
</comment>
<evidence type="ECO:0000313" key="2">
    <source>
        <dbReference type="EMBL" id="EXJ76310.1"/>
    </source>
</evidence>
<dbReference type="EMBL" id="AMGX01000001">
    <property type="protein sequence ID" value="EXJ76310.1"/>
    <property type="molecule type" value="Genomic_DNA"/>
</dbReference>
<dbReference type="HOGENOM" id="CLU_1844878_0_0_1"/>
<feature type="region of interest" description="Disordered" evidence="1">
    <location>
        <begin position="1"/>
        <end position="21"/>
    </location>
</feature>
<dbReference type="GeneID" id="19185554"/>
<dbReference type="AlphaFoldDB" id="W9XG24"/>
<dbReference type="OrthoDB" id="4161301at2759"/>
<proteinExistence type="predicted"/>
<dbReference type="RefSeq" id="XP_007739627.1">
    <property type="nucleotide sequence ID" value="XM_007741437.1"/>
</dbReference>
<feature type="compositionally biased region" description="Basic and acidic residues" evidence="1">
    <location>
        <begin position="1"/>
        <end position="11"/>
    </location>
</feature>
<name>W9XG24_9EURO</name>
<gene>
    <name evidence="2" type="ORF">A1O5_00818</name>
</gene>
<keyword evidence="3" id="KW-1185">Reference proteome</keyword>
<evidence type="ECO:0000256" key="1">
    <source>
        <dbReference type="SAM" id="MobiDB-lite"/>
    </source>
</evidence>
<protein>
    <submittedName>
        <fullName evidence="2">Uncharacterized protein</fullName>
    </submittedName>
</protein>